<sequence>MKKLSILLSLIVALVSCNGNSQNKLKRYDVKSGIVKYTTTISGKVLGGIITGSGTESLYFKDWGAIELKEEVSKQTTTMKFFGRKKIETTSTHVINKLDNGESYQADFDKKIIYLSRDVAMDMMKQSNTDAGEAGKSMLESMGGKKVGNETYQGYNCEVWEILNGKQWLYKGVMLKIDMKVLGIRTVTEATSAKFNVSVGDSNFKLPDFPIQKMEGYMNNDEFNGEMDEMDANMDKIQNLSFEEWKKMATENDQEMSQMSDKELHQTYEMIQKMIKMRKGN</sequence>
<evidence type="ECO:0000313" key="1">
    <source>
        <dbReference type="EMBL" id="VAW22915.1"/>
    </source>
</evidence>
<dbReference type="AlphaFoldDB" id="A0A3B0TWG9"/>
<dbReference type="EMBL" id="UOER01000168">
    <property type="protein sequence ID" value="VAW22915.1"/>
    <property type="molecule type" value="Genomic_DNA"/>
</dbReference>
<protein>
    <recommendedName>
        <fullName evidence="2">DUF4412 domain-containing protein</fullName>
    </recommendedName>
</protein>
<gene>
    <name evidence="1" type="ORF">MNBD_BACTEROID04-845</name>
</gene>
<accession>A0A3B0TWG9</accession>
<dbReference type="PROSITE" id="PS51257">
    <property type="entry name" value="PROKAR_LIPOPROTEIN"/>
    <property type="match status" value="1"/>
</dbReference>
<proteinExistence type="predicted"/>
<name>A0A3B0TWG9_9ZZZZ</name>
<evidence type="ECO:0008006" key="2">
    <source>
        <dbReference type="Google" id="ProtNLM"/>
    </source>
</evidence>
<organism evidence="1">
    <name type="scientific">hydrothermal vent metagenome</name>
    <dbReference type="NCBI Taxonomy" id="652676"/>
    <lineage>
        <taxon>unclassified sequences</taxon>
        <taxon>metagenomes</taxon>
        <taxon>ecological metagenomes</taxon>
    </lineage>
</organism>
<reference evidence="1" key="1">
    <citation type="submission" date="2018-06" db="EMBL/GenBank/DDBJ databases">
        <authorList>
            <person name="Zhirakovskaya E."/>
        </authorList>
    </citation>
    <scope>NUCLEOTIDE SEQUENCE</scope>
</reference>